<dbReference type="PANTHER" id="PTHR11265">
    <property type="entry name" value="S-ADENOSYL-METHYLTRANSFERASE MRAW"/>
    <property type="match status" value="1"/>
</dbReference>
<dbReference type="HOGENOM" id="CLU_038422_1_1_0"/>
<evidence type="ECO:0000313" key="8">
    <source>
        <dbReference type="Proteomes" id="UP000030661"/>
    </source>
</evidence>
<keyword evidence="5 6" id="KW-0949">S-adenosyl-L-methionine</keyword>
<sequence length="358" mass="39943">MREDAPIRKRRVHYTGTHPRSFNEKYKELQADQYAEDIKKVMERGQTPAGTHRPICVSEILSILAPGPGMIGLDATLGFGGHAQELLQRISPKGILFGIDVDPIELPRTEARLRARGFSEDVLIIRRMNFAGLPKLFAETQGGFDFVLADLGVSSMQIDNPARGFTFKAEGPLDLRFNPNRGQPASRLIQSLEAEALAEMLTDNADEPFAKEIAHALRANRQKIGTTTQLAAIVRQTLQRKHVPAEEIKQSLQRTFQALRIAVNDEFGVLEQFLQFLPECLKPGGRVAILTFHSGEDRRVKQSFLNGYRARMYEQIARDPIRPSAQERHSNPRASCAKLRWAVKTAPCAASPAPVGFQ</sequence>
<feature type="binding site" evidence="6">
    <location>
        <position position="150"/>
    </location>
    <ligand>
        <name>S-adenosyl-L-methionine</name>
        <dbReference type="ChEBI" id="CHEBI:59789"/>
    </ligand>
</feature>
<organism evidence="7">
    <name type="scientific">Vecturithrix granuli</name>
    <dbReference type="NCBI Taxonomy" id="1499967"/>
    <lineage>
        <taxon>Bacteria</taxon>
        <taxon>Candidatus Moduliflexota</taxon>
        <taxon>Candidatus Vecturitrichia</taxon>
        <taxon>Candidatus Vecturitrichales</taxon>
        <taxon>Candidatus Vecturitrichaceae</taxon>
        <taxon>Candidatus Vecturithrix</taxon>
    </lineage>
</organism>
<dbReference type="EMBL" id="DF820471">
    <property type="protein sequence ID" value="GAK59865.1"/>
    <property type="molecule type" value="Genomic_DNA"/>
</dbReference>
<keyword evidence="6" id="KW-0963">Cytoplasm</keyword>
<evidence type="ECO:0000256" key="3">
    <source>
        <dbReference type="ARBA" id="ARBA00022603"/>
    </source>
</evidence>
<dbReference type="InterPro" id="IPR023397">
    <property type="entry name" value="SAM-dep_MeTrfase_MraW_recog"/>
</dbReference>
<evidence type="ECO:0000256" key="4">
    <source>
        <dbReference type="ARBA" id="ARBA00022679"/>
    </source>
</evidence>
<feature type="binding site" evidence="6">
    <location>
        <position position="157"/>
    </location>
    <ligand>
        <name>S-adenosyl-L-methionine</name>
        <dbReference type="ChEBI" id="CHEBI:59789"/>
    </ligand>
</feature>
<dbReference type="HAMAP" id="MF_01007">
    <property type="entry name" value="16SrRNA_methyltr_H"/>
    <property type="match status" value="1"/>
</dbReference>
<reference evidence="7" key="1">
    <citation type="journal article" date="2015" name="PeerJ">
        <title>First genomic representation of candidate bacterial phylum KSB3 points to enhanced environmental sensing as a trigger of wastewater bulking.</title>
        <authorList>
            <person name="Sekiguchi Y."/>
            <person name="Ohashi A."/>
            <person name="Parks D.H."/>
            <person name="Yamauchi T."/>
            <person name="Tyson G.W."/>
            <person name="Hugenholtz P."/>
        </authorList>
    </citation>
    <scope>NUCLEOTIDE SEQUENCE [LARGE SCALE GENOMIC DNA]</scope>
</reference>
<dbReference type="EC" id="2.1.1.199" evidence="6"/>
<feature type="binding site" evidence="6">
    <location>
        <position position="100"/>
    </location>
    <ligand>
        <name>S-adenosyl-L-methionine</name>
        <dbReference type="ChEBI" id="CHEBI:59789"/>
    </ligand>
</feature>
<comment type="function">
    <text evidence="6">Specifically methylates the N4 position of cytidine in position 1402 (C1402) of 16S rRNA.</text>
</comment>
<evidence type="ECO:0000256" key="6">
    <source>
        <dbReference type="HAMAP-Rule" id="MF_01007"/>
    </source>
</evidence>
<evidence type="ECO:0000256" key="5">
    <source>
        <dbReference type="ARBA" id="ARBA00022691"/>
    </source>
</evidence>
<evidence type="ECO:0000256" key="1">
    <source>
        <dbReference type="ARBA" id="ARBA00010396"/>
    </source>
</evidence>
<dbReference type="GO" id="GO:0005737">
    <property type="term" value="C:cytoplasm"/>
    <property type="evidence" value="ECO:0007669"/>
    <property type="project" value="UniProtKB-SubCell"/>
</dbReference>
<gene>
    <name evidence="6" type="primary">rsmH</name>
    <name evidence="7" type="ORF">U27_06851</name>
</gene>
<dbReference type="Gene3D" id="3.40.50.150">
    <property type="entry name" value="Vaccinia Virus protein VP39"/>
    <property type="match status" value="1"/>
</dbReference>
<evidence type="ECO:0000256" key="2">
    <source>
        <dbReference type="ARBA" id="ARBA00022552"/>
    </source>
</evidence>
<dbReference type="PANTHER" id="PTHR11265:SF0">
    <property type="entry name" value="12S RRNA N4-METHYLCYTIDINE METHYLTRANSFERASE"/>
    <property type="match status" value="1"/>
</dbReference>
<feature type="binding site" evidence="6">
    <location>
        <position position="130"/>
    </location>
    <ligand>
        <name>S-adenosyl-L-methionine</name>
        <dbReference type="ChEBI" id="CHEBI:59789"/>
    </ligand>
</feature>
<evidence type="ECO:0000313" key="7">
    <source>
        <dbReference type="EMBL" id="GAK59865.1"/>
    </source>
</evidence>
<dbReference type="STRING" id="1499967.U27_06851"/>
<dbReference type="eggNOG" id="COG0275">
    <property type="taxonomic scope" value="Bacteria"/>
</dbReference>
<comment type="subcellular location">
    <subcellularLocation>
        <location evidence="6">Cytoplasm</location>
    </subcellularLocation>
</comment>
<dbReference type="NCBIfam" id="TIGR00006">
    <property type="entry name" value="16S rRNA (cytosine(1402)-N(4))-methyltransferase RsmH"/>
    <property type="match status" value="1"/>
</dbReference>
<dbReference type="InterPro" id="IPR029063">
    <property type="entry name" value="SAM-dependent_MTases_sf"/>
</dbReference>
<dbReference type="AlphaFoldDB" id="A0A081C5L0"/>
<name>A0A081C5L0_VECG1</name>
<keyword evidence="2 6" id="KW-0698">rRNA processing</keyword>
<keyword evidence="3 6" id="KW-0489">Methyltransferase</keyword>
<proteinExistence type="inferred from homology"/>
<dbReference type="GO" id="GO:0070475">
    <property type="term" value="P:rRNA base methylation"/>
    <property type="evidence" value="ECO:0007669"/>
    <property type="project" value="UniProtKB-UniRule"/>
</dbReference>
<dbReference type="SUPFAM" id="SSF53335">
    <property type="entry name" value="S-adenosyl-L-methionine-dependent methyltransferases"/>
    <property type="match status" value="1"/>
</dbReference>
<accession>A0A081C5L0</accession>
<dbReference type="PIRSF" id="PIRSF004486">
    <property type="entry name" value="MraW"/>
    <property type="match status" value="1"/>
</dbReference>
<keyword evidence="4 6" id="KW-0808">Transferase</keyword>
<keyword evidence="8" id="KW-1185">Reference proteome</keyword>
<dbReference type="GO" id="GO:0071424">
    <property type="term" value="F:rRNA (cytosine-N4-)-methyltransferase activity"/>
    <property type="evidence" value="ECO:0007669"/>
    <property type="project" value="UniProtKB-UniRule"/>
</dbReference>
<dbReference type="InterPro" id="IPR002903">
    <property type="entry name" value="RsmH"/>
</dbReference>
<comment type="similarity">
    <text evidence="1 6">Belongs to the methyltransferase superfamily. RsmH family.</text>
</comment>
<dbReference type="Gene3D" id="1.10.150.170">
    <property type="entry name" value="Putative methyltransferase TM0872, insert domain"/>
    <property type="match status" value="1"/>
</dbReference>
<dbReference type="Pfam" id="PF01795">
    <property type="entry name" value="Methyltransf_5"/>
    <property type="match status" value="1"/>
</dbReference>
<dbReference type="SUPFAM" id="SSF81799">
    <property type="entry name" value="Putative methyltransferase TM0872, insert domain"/>
    <property type="match status" value="1"/>
</dbReference>
<protein>
    <recommendedName>
        <fullName evidence="6">Ribosomal RNA small subunit methyltransferase H</fullName>
        <ecNumber evidence="6">2.1.1.199</ecNumber>
    </recommendedName>
    <alternativeName>
        <fullName evidence="6">16S rRNA m(4)C1402 methyltransferase</fullName>
    </alternativeName>
    <alternativeName>
        <fullName evidence="6">rRNA (cytosine-N(4)-)-methyltransferase RsmH</fullName>
    </alternativeName>
</protein>
<feature type="binding site" evidence="6">
    <location>
        <begin position="80"/>
        <end position="82"/>
    </location>
    <ligand>
        <name>S-adenosyl-L-methionine</name>
        <dbReference type="ChEBI" id="CHEBI:59789"/>
    </ligand>
</feature>
<dbReference type="Proteomes" id="UP000030661">
    <property type="component" value="Unassembled WGS sequence"/>
</dbReference>
<comment type="catalytic activity">
    <reaction evidence="6">
        <text>cytidine(1402) in 16S rRNA + S-adenosyl-L-methionine = N(4)-methylcytidine(1402) in 16S rRNA + S-adenosyl-L-homocysteine + H(+)</text>
        <dbReference type="Rhea" id="RHEA:42928"/>
        <dbReference type="Rhea" id="RHEA-COMP:10286"/>
        <dbReference type="Rhea" id="RHEA-COMP:10287"/>
        <dbReference type="ChEBI" id="CHEBI:15378"/>
        <dbReference type="ChEBI" id="CHEBI:57856"/>
        <dbReference type="ChEBI" id="CHEBI:59789"/>
        <dbReference type="ChEBI" id="CHEBI:74506"/>
        <dbReference type="ChEBI" id="CHEBI:82748"/>
        <dbReference type="EC" id="2.1.1.199"/>
    </reaction>
</comment>